<gene>
    <name evidence="9" type="ORF">EUX98_g6178</name>
</gene>
<keyword evidence="5" id="KW-0509">mRNA transport</keyword>
<dbReference type="AlphaFoldDB" id="A0A4S4MPS1"/>
<protein>
    <recommendedName>
        <fullName evidence="8">TAP-C domain-containing protein</fullName>
    </recommendedName>
</protein>
<dbReference type="InterPro" id="IPR005637">
    <property type="entry name" value="TAP_C_dom"/>
</dbReference>
<sequence>MLSSPTPPAGSRGLAAATLRKAGLMERDKDTRMRDATDKPYRKGLIKSSSHKTRSHQSRAIDAIVGKDRSAASSSRNPMNSPLSARLMYPPLIPVAARIAVANEGLAIRGASSKAATTSVARLRRNATSAPSTSLRLGAVGTRIVDLWREFVRARYTPEAKFLNLESMLQDDFIKKNGMLPPGAANSSHKEAAVIFKLAKELKPEVETLSLARNGITSGVYLSSIPHYLPNLKNLSLEGNHLRLFKDIDLIAGRNGKLEHLRELIVAGNPIRELEIQNGRQEKYKSEMSRRFPSLQILDGEAIAKIAFDTPNASSSVPIPANLPTATAFPFEMASSFVTGVDGTIVSKFLMQFFPLYDGQRAALVDIYHPSATFSFSANTSIPPRARVEGFHYSKDMPNQRRLEWSPWLGGGLGGSRNLSKMKGGMERMAKTLHIGSEEAVKAMTALPATEHDVVGAPDKFCIDCWPVSSADGSMNLFLTIHGQFTESLEGSRAKQNGWDVMVLSDQLCVRAYSHHEAWRVGPMKIQTGDRTPPRAVSPTPDSGIGMSGWMATLSHQGQQQVKEELARIPEPQRTLVQQVCQRTGLNVRFSVDCLEGNGWELERAVANFEQVKGTLARDAFL</sequence>
<dbReference type="GO" id="GO:0003723">
    <property type="term" value="F:RNA binding"/>
    <property type="evidence" value="ECO:0007669"/>
    <property type="project" value="TreeGrafter"/>
</dbReference>
<dbReference type="Pfam" id="PF22602">
    <property type="entry name" value="NXF_NTF2"/>
    <property type="match status" value="1"/>
</dbReference>
<dbReference type="InterPro" id="IPR057125">
    <property type="entry name" value="NXF1/2/3/5-like_LRR"/>
</dbReference>
<dbReference type="Gene3D" id="3.80.10.10">
    <property type="entry name" value="Ribonuclease Inhibitor"/>
    <property type="match status" value="1"/>
</dbReference>
<evidence type="ECO:0000313" key="9">
    <source>
        <dbReference type="EMBL" id="THH28012.1"/>
    </source>
</evidence>
<dbReference type="Pfam" id="PF03943">
    <property type="entry name" value="TAP_C"/>
    <property type="match status" value="1"/>
</dbReference>
<dbReference type="OrthoDB" id="25872at2759"/>
<organism evidence="9 10">
    <name type="scientific">Antrodiella citrinella</name>
    <dbReference type="NCBI Taxonomy" id="2447956"/>
    <lineage>
        <taxon>Eukaryota</taxon>
        <taxon>Fungi</taxon>
        <taxon>Dikarya</taxon>
        <taxon>Basidiomycota</taxon>
        <taxon>Agaricomycotina</taxon>
        <taxon>Agaricomycetes</taxon>
        <taxon>Polyporales</taxon>
        <taxon>Steccherinaceae</taxon>
        <taxon>Antrodiella</taxon>
    </lineage>
</organism>
<feature type="region of interest" description="Disordered" evidence="7">
    <location>
        <begin position="1"/>
        <end position="80"/>
    </location>
</feature>
<dbReference type="PANTHER" id="PTHR10662:SF22">
    <property type="entry name" value="NUCLEAR RNA EXPORT FACTOR 1"/>
    <property type="match status" value="1"/>
</dbReference>
<dbReference type="GO" id="GO:0005634">
    <property type="term" value="C:nucleus"/>
    <property type="evidence" value="ECO:0007669"/>
    <property type="project" value="UniProtKB-SubCell"/>
</dbReference>
<comment type="caution">
    <text evidence="9">The sequence shown here is derived from an EMBL/GenBank/DDBJ whole genome shotgun (WGS) entry which is preliminary data.</text>
</comment>
<dbReference type="SMART" id="SM00804">
    <property type="entry name" value="TAP_C"/>
    <property type="match status" value="1"/>
</dbReference>
<dbReference type="SUPFAM" id="SSF54427">
    <property type="entry name" value="NTF2-like"/>
    <property type="match status" value="1"/>
</dbReference>
<feature type="compositionally biased region" description="Basic and acidic residues" evidence="7">
    <location>
        <begin position="23"/>
        <end position="41"/>
    </location>
</feature>
<dbReference type="InterPro" id="IPR030217">
    <property type="entry name" value="NXF_fam"/>
</dbReference>
<evidence type="ECO:0000256" key="3">
    <source>
        <dbReference type="ARBA" id="ARBA00022448"/>
    </source>
</evidence>
<evidence type="ECO:0000256" key="6">
    <source>
        <dbReference type="ARBA" id="ARBA00023242"/>
    </source>
</evidence>
<keyword evidence="10" id="KW-1185">Reference proteome</keyword>
<evidence type="ECO:0000259" key="8">
    <source>
        <dbReference type="PROSITE" id="PS51281"/>
    </source>
</evidence>
<accession>A0A4S4MPS1</accession>
<evidence type="ECO:0000256" key="1">
    <source>
        <dbReference type="ARBA" id="ARBA00004123"/>
    </source>
</evidence>
<proteinExistence type="inferred from homology"/>
<keyword evidence="3" id="KW-0813">Transport</keyword>
<evidence type="ECO:0000313" key="10">
    <source>
        <dbReference type="Proteomes" id="UP000308730"/>
    </source>
</evidence>
<feature type="domain" description="TAP-C" evidence="8">
    <location>
        <begin position="571"/>
        <end position="622"/>
    </location>
</feature>
<comment type="similarity">
    <text evidence="2">Belongs to the NXF family.</text>
</comment>
<keyword evidence="6" id="KW-0539">Nucleus</keyword>
<dbReference type="Proteomes" id="UP000308730">
    <property type="component" value="Unassembled WGS sequence"/>
</dbReference>
<dbReference type="PANTHER" id="PTHR10662">
    <property type="entry name" value="NUCLEAR RNA EXPORT FACTOR"/>
    <property type="match status" value="1"/>
</dbReference>
<dbReference type="SUPFAM" id="SSF52058">
    <property type="entry name" value="L domain-like"/>
    <property type="match status" value="1"/>
</dbReference>
<dbReference type="InterPro" id="IPR032710">
    <property type="entry name" value="NTF2-like_dom_sf"/>
</dbReference>
<dbReference type="PROSITE" id="PS51281">
    <property type="entry name" value="TAP_C"/>
    <property type="match status" value="1"/>
</dbReference>
<comment type="subcellular location">
    <subcellularLocation>
        <location evidence="1">Nucleus</location>
    </subcellularLocation>
</comment>
<dbReference type="Gene3D" id="3.10.450.50">
    <property type="match status" value="1"/>
</dbReference>
<dbReference type="InterPro" id="IPR032675">
    <property type="entry name" value="LRR_dom_sf"/>
</dbReference>
<dbReference type="Gene3D" id="1.10.8.10">
    <property type="entry name" value="DNA helicase RuvA subunit, C-terminal domain"/>
    <property type="match status" value="1"/>
</dbReference>
<dbReference type="GO" id="GO:0016973">
    <property type="term" value="P:poly(A)+ mRNA export from nucleus"/>
    <property type="evidence" value="ECO:0007669"/>
    <property type="project" value="TreeGrafter"/>
</dbReference>
<evidence type="ECO:0000256" key="5">
    <source>
        <dbReference type="ARBA" id="ARBA00022816"/>
    </source>
</evidence>
<feature type="compositionally biased region" description="Polar residues" evidence="7">
    <location>
        <begin position="71"/>
        <end position="80"/>
    </location>
</feature>
<dbReference type="InterPro" id="IPR009060">
    <property type="entry name" value="UBA-like_sf"/>
</dbReference>
<reference evidence="9 10" key="1">
    <citation type="submission" date="2019-02" db="EMBL/GenBank/DDBJ databases">
        <title>Genome sequencing of the rare red list fungi Antrodiella citrinella (Flaviporus citrinellus).</title>
        <authorList>
            <person name="Buettner E."/>
            <person name="Kellner H."/>
        </authorList>
    </citation>
    <scope>NUCLEOTIDE SEQUENCE [LARGE SCALE GENOMIC DNA]</scope>
    <source>
        <strain evidence="9 10">DSM 108506</strain>
    </source>
</reference>
<dbReference type="CDD" id="cd14342">
    <property type="entry name" value="UBA_TAP-C"/>
    <property type="match status" value="1"/>
</dbReference>
<name>A0A4S4MPS1_9APHY</name>
<evidence type="ECO:0000256" key="2">
    <source>
        <dbReference type="ARBA" id="ARBA00009285"/>
    </source>
</evidence>
<dbReference type="InterPro" id="IPR002075">
    <property type="entry name" value="NTF2_dom"/>
</dbReference>
<evidence type="ECO:0000256" key="4">
    <source>
        <dbReference type="ARBA" id="ARBA00022614"/>
    </source>
</evidence>
<keyword evidence="4" id="KW-0433">Leucine-rich repeat</keyword>
<dbReference type="SUPFAM" id="SSF46934">
    <property type="entry name" value="UBA-like"/>
    <property type="match status" value="1"/>
</dbReference>
<dbReference type="Pfam" id="PF24048">
    <property type="entry name" value="LRR_NXF1-5"/>
    <property type="match status" value="1"/>
</dbReference>
<evidence type="ECO:0000256" key="7">
    <source>
        <dbReference type="SAM" id="MobiDB-lite"/>
    </source>
</evidence>
<feature type="compositionally biased region" description="Basic residues" evidence="7">
    <location>
        <begin position="42"/>
        <end position="57"/>
    </location>
</feature>
<dbReference type="EMBL" id="SGPM01000208">
    <property type="protein sequence ID" value="THH28012.1"/>
    <property type="molecule type" value="Genomic_DNA"/>
</dbReference>